<organism evidence="1 2">
    <name type="scientific">Acinetobacter guerrae</name>
    <dbReference type="NCBI Taxonomy" id="1843371"/>
    <lineage>
        <taxon>Bacteria</taxon>
        <taxon>Pseudomonadati</taxon>
        <taxon>Pseudomonadota</taxon>
        <taxon>Gammaproteobacteria</taxon>
        <taxon>Moraxellales</taxon>
        <taxon>Moraxellaceae</taxon>
        <taxon>Acinetobacter</taxon>
    </lineage>
</organism>
<evidence type="ECO:0000313" key="1">
    <source>
        <dbReference type="EMBL" id="RKG31809.1"/>
    </source>
</evidence>
<dbReference type="RefSeq" id="WP_120370885.1">
    <property type="nucleotide sequence ID" value="NZ_RAXU01000018.1"/>
</dbReference>
<sequence length="338" mass="37835">MKSKLWIWIWIWIGLNVLLLHGCASTPKNHADSMQLFASPQDLIDQKQLNGATGISREYIYDWGQQQPNIEPESLYPRKYLSQYCHANGGKFSVLRHSNLSLIKDHSTKKILASHPNVKQGIGAYQCDYGTEKSWIVSIEPTAQRKSLDQNATSVVSLQTRIMTLEESKIFYSKANPVSAISPKKAVINPSSTKNMKHQVDKEIEAKKEADLKKEIDAKKESKPVPIVPIKTPEKVTETPQSQQLKYYVAARKDLSKGQNQIVACNNAEKAYSYGKLYNTNGSNVYAESGVLVAKCLTNVSAYKSRFSNSKEKAIGILQNLAHNQNHAGAKNMLKQIQ</sequence>
<comment type="caution">
    <text evidence="1">The sequence shown here is derived from an EMBL/GenBank/DDBJ whole genome shotgun (WGS) entry which is preliminary data.</text>
</comment>
<dbReference type="EMBL" id="RAXU01000018">
    <property type="protein sequence ID" value="RKG31809.1"/>
    <property type="molecule type" value="Genomic_DNA"/>
</dbReference>
<dbReference type="AlphaFoldDB" id="A0A3A8EC82"/>
<dbReference type="Proteomes" id="UP000269001">
    <property type="component" value="Unassembled WGS sequence"/>
</dbReference>
<gene>
    <name evidence="1" type="ORF">D7V21_12965</name>
</gene>
<proteinExistence type="predicted"/>
<protein>
    <submittedName>
        <fullName evidence="1">Uncharacterized protein</fullName>
    </submittedName>
</protein>
<keyword evidence="2" id="KW-1185">Reference proteome</keyword>
<accession>A0A3A8EC82</accession>
<name>A0A3A8EC82_9GAMM</name>
<reference evidence="1 2" key="1">
    <citation type="submission" date="2018-09" db="EMBL/GenBank/DDBJ databases">
        <title>The draft genome of Acinetobacter spp. strains.</title>
        <authorList>
            <person name="Qin J."/>
            <person name="Feng Y."/>
            <person name="Zong Z."/>
        </authorList>
    </citation>
    <scope>NUCLEOTIDE SEQUENCE [LARGE SCALE GENOMIC DNA]</scope>
    <source>
        <strain evidence="1 2">WCHAc060096</strain>
    </source>
</reference>
<evidence type="ECO:0000313" key="2">
    <source>
        <dbReference type="Proteomes" id="UP000269001"/>
    </source>
</evidence>